<organism evidence="3 4">
    <name type="scientific">Robiginitalea biformata (strain ATCC BAA-864 / DSM 15991 / KCTC 12146 / HTCC2501)</name>
    <dbReference type="NCBI Taxonomy" id="313596"/>
    <lineage>
        <taxon>Bacteria</taxon>
        <taxon>Pseudomonadati</taxon>
        <taxon>Bacteroidota</taxon>
        <taxon>Flavobacteriia</taxon>
        <taxon>Flavobacteriales</taxon>
        <taxon>Flavobacteriaceae</taxon>
        <taxon>Robiginitalea</taxon>
    </lineage>
</organism>
<evidence type="ECO:0000313" key="4">
    <source>
        <dbReference type="Proteomes" id="UP000009049"/>
    </source>
</evidence>
<dbReference type="HOGENOM" id="CLU_176884_0_0_10"/>
<dbReference type="InterPro" id="IPR046617">
    <property type="entry name" value="DUF6730"/>
</dbReference>
<dbReference type="Proteomes" id="UP000009049">
    <property type="component" value="Chromosome"/>
</dbReference>
<dbReference type="RefSeq" id="WP_015752972.1">
    <property type="nucleotide sequence ID" value="NC_013222.1"/>
</dbReference>
<keyword evidence="2" id="KW-0472">Membrane</keyword>
<dbReference type="Pfam" id="PF20503">
    <property type="entry name" value="DUF6730"/>
    <property type="match status" value="1"/>
</dbReference>
<accession>A4CH07</accession>
<dbReference type="AlphaFoldDB" id="A4CH07"/>
<dbReference type="OrthoDB" id="1449890at2"/>
<keyword evidence="2" id="KW-1133">Transmembrane helix</keyword>
<evidence type="ECO:0000313" key="3">
    <source>
        <dbReference type="EMBL" id="EAR16215.1"/>
    </source>
</evidence>
<reference evidence="3 4" key="1">
    <citation type="journal article" date="2009" name="J. Bacteriol.">
        <title>Complete genome sequence of Robiginitalea biformata HTCC2501.</title>
        <authorList>
            <person name="Oh H.M."/>
            <person name="Giovannoni S.J."/>
            <person name="Lee K."/>
            <person name="Ferriera S."/>
            <person name="Johnson J."/>
            <person name="Cho J.C."/>
        </authorList>
    </citation>
    <scope>NUCLEOTIDE SEQUENCE [LARGE SCALE GENOMIC DNA]</scope>
    <source>
        <strain evidence="4">ATCC BAA-864 / HTCC2501 / KCTC 12146</strain>
    </source>
</reference>
<dbReference type="STRING" id="313596.RB2501_04935"/>
<evidence type="ECO:0000256" key="1">
    <source>
        <dbReference type="SAM" id="Coils"/>
    </source>
</evidence>
<keyword evidence="2" id="KW-0812">Transmembrane</keyword>
<feature type="coiled-coil region" evidence="1">
    <location>
        <begin position="8"/>
        <end position="38"/>
    </location>
</feature>
<keyword evidence="1" id="KW-0175">Coiled coil</keyword>
<feature type="transmembrane region" description="Helical" evidence="2">
    <location>
        <begin position="87"/>
        <end position="106"/>
    </location>
</feature>
<dbReference type="EMBL" id="CP001712">
    <property type="protein sequence ID" value="EAR16215.1"/>
    <property type="molecule type" value="Genomic_DNA"/>
</dbReference>
<proteinExistence type="predicted"/>
<dbReference type="KEGG" id="rbi:RB2501_04935"/>
<keyword evidence="4" id="KW-1185">Reference proteome</keyword>
<name>A4CH07_ROBBH</name>
<evidence type="ECO:0000256" key="2">
    <source>
        <dbReference type="SAM" id="Phobius"/>
    </source>
</evidence>
<protein>
    <submittedName>
        <fullName evidence="3">Uncharacterized protein</fullName>
    </submittedName>
</protein>
<gene>
    <name evidence="3" type="ordered locus">RB2501_04935</name>
</gene>
<sequence>MAKLDEIAELLTEEIHSFEKSVNKLETLQASLKDYKLEPDISLVNKILWEYHEIQRKRHFELEKIVLGINNKIEKAQTIPGWQVKLFWAWSFLNLLGWGITIVFLLKT</sequence>